<dbReference type="EMBL" id="GEBQ01030258">
    <property type="protein sequence ID" value="JAT09719.1"/>
    <property type="molecule type" value="Transcribed_RNA"/>
</dbReference>
<name>A0A1B6KE55_9HEMI</name>
<protein>
    <submittedName>
        <fullName evidence="1">Uncharacterized protein</fullName>
    </submittedName>
</protein>
<sequence length="253" mass="27944">LLGSKKDLDSLGGGHLIRELPTYRRFVDSLGGGHLLGSKKDLDSLGGGHLIREPVYSRFMDSLGGGHLLGSKKDLDSLGSGHLIREPVYSRFMDSLGGGHLLGSKKDLDSLGGGHLIRDLESTDLRMNAWILLMGDYTRKFPNTKSYLVLRPVDDFRSKLSLFTKSYNKPLIKEPVKLLPKGSSKFNKYLAKILSVKIIPESDQIHISPQDLDSYRVFYNSPSEGENGDVTDTKAPFKGVIDLKTQDISNTII</sequence>
<reference evidence="1" key="1">
    <citation type="submission" date="2015-11" db="EMBL/GenBank/DDBJ databases">
        <title>De novo transcriptome assembly of four potential Pierce s Disease insect vectors from Arizona vineyards.</title>
        <authorList>
            <person name="Tassone E.E."/>
        </authorList>
    </citation>
    <scope>NUCLEOTIDE SEQUENCE</scope>
</reference>
<accession>A0A1B6KE55</accession>
<feature type="non-terminal residue" evidence="1">
    <location>
        <position position="1"/>
    </location>
</feature>
<dbReference type="AlphaFoldDB" id="A0A1B6KE55"/>
<evidence type="ECO:0000313" key="1">
    <source>
        <dbReference type="EMBL" id="JAT09719.1"/>
    </source>
</evidence>
<proteinExistence type="predicted"/>
<organism evidence="1">
    <name type="scientific">Graphocephala atropunctata</name>
    <dbReference type="NCBI Taxonomy" id="36148"/>
    <lineage>
        <taxon>Eukaryota</taxon>
        <taxon>Metazoa</taxon>
        <taxon>Ecdysozoa</taxon>
        <taxon>Arthropoda</taxon>
        <taxon>Hexapoda</taxon>
        <taxon>Insecta</taxon>
        <taxon>Pterygota</taxon>
        <taxon>Neoptera</taxon>
        <taxon>Paraneoptera</taxon>
        <taxon>Hemiptera</taxon>
        <taxon>Auchenorrhyncha</taxon>
        <taxon>Membracoidea</taxon>
        <taxon>Cicadellidae</taxon>
        <taxon>Cicadellinae</taxon>
        <taxon>Cicadellini</taxon>
        <taxon>Graphocephala</taxon>
    </lineage>
</organism>
<gene>
    <name evidence="1" type="ORF">g.26723</name>
</gene>